<feature type="transmembrane region" description="Helical" evidence="1">
    <location>
        <begin position="20"/>
        <end position="42"/>
    </location>
</feature>
<dbReference type="EMBL" id="FOMZ01000011">
    <property type="protein sequence ID" value="SFE32863.1"/>
    <property type="molecule type" value="Genomic_DNA"/>
</dbReference>
<reference evidence="3" key="1">
    <citation type="submission" date="2016-10" db="EMBL/GenBank/DDBJ databases">
        <authorList>
            <person name="Varghese N."/>
            <person name="Submissions S."/>
        </authorList>
    </citation>
    <scope>NUCLEOTIDE SEQUENCE [LARGE SCALE GENOMIC DNA]</scope>
    <source>
        <strain evidence="3">DSM 45004</strain>
    </source>
</reference>
<keyword evidence="1" id="KW-1133">Transmembrane helix</keyword>
<protein>
    <submittedName>
        <fullName evidence="2">Uncharacterized protein</fullName>
    </submittedName>
</protein>
<accession>A0A1I1ZQI2</accession>
<dbReference type="RefSeq" id="WP_139219573.1">
    <property type="nucleotide sequence ID" value="NZ_FOMZ01000011.1"/>
</dbReference>
<evidence type="ECO:0000313" key="2">
    <source>
        <dbReference type="EMBL" id="SFE32863.1"/>
    </source>
</evidence>
<gene>
    <name evidence="2" type="ORF">SAMN04487819_11144</name>
</gene>
<evidence type="ECO:0000256" key="1">
    <source>
        <dbReference type="SAM" id="Phobius"/>
    </source>
</evidence>
<proteinExistence type="predicted"/>
<dbReference type="Proteomes" id="UP000198716">
    <property type="component" value="Unassembled WGS sequence"/>
</dbReference>
<feature type="transmembrane region" description="Helical" evidence="1">
    <location>
        <begin position="54"/>
        <end position="72"/>
    </location>
</feature>
<evidence type="ECO:0000313" key="3">
    <source>
        <dbReference type="Proteomes" id="UP000198716"/>
    </source>
</evidence>
<keyword evidence="1" id="KW-0472">Membrane</keyword>
<name>A0A1I1ZQI2_9ACTN</name>
<dbReference type="AlphaFoldDB" id="A0A1I1ZQI2"/>
<keyword evidence="3" id="KW-1185">Reference proteome</keyword>
<organism evidence="2 3">
    <name type="scientific">Actinopolyspora alba</name>
    <dbReference type="NCBI Taxonomy" id="673379"/>
    <lineage>
        <taxon>Bacteria</taxon>
        <taxon>Bacillati</taxon>
        <taxon>Actinomycetota</taxon>
        <taxon>Actinomycetes</taxon>
        <taxon>Actinopolysporales</taxon>
        <taxon>Actinopolysporaceae</taxon>
        <taxon>Actinopolyspora</taxon>
        <taxon>Actinopolyspora alba group</taxon>
    </lineage>
</organism>
<sequence>MQRYAPPETQVKVSSRTAWWFAAGCAFSCGLCVLAAVLLPVISYAAEGTASAEYPMSFLLQGMILGVLSYIFRMIRQKALRQEAERAERAESSTGR</sequence>
<keyword evidence="1" id="KW-0812">Transmembrane</keyword>